<evidence type="ECO:0000256" key="2">
    <source>
        <dbReference type="ARBA" id="ARBA00022737"/>
    </source>
</evidence>
<dbReference type="PANTHER" id="PTHR18849">
    <property type="entry name" value="LEUCINE RICH REPEAT PROTEIN"/>
    <property type="match status" value="1"/>
</dbReference>
<dbReference type="SUPFAM" id="SSF52058">
    <property type="entry name" value="L domain-like"/>
    <property type="match status" value="1"/>
</dbReference>
<dbReference type="Gene3D" id="3.10.20.90">
    <property type="entry name" value="Phosphatidylinositol 3-kinase Catalytic Subunit, Chain A, domain 1"/>
    <property type="match status" value="1"/>
</dbReference>
<comment type="caution">
    <text evidence="4">The sequence shown here is derived from an EMBL/GenBank/DDBJ whole genome shotgun (WGS) entry which is preliminary data.</text>
</comment>
<dbReference type="Gene3D" id="3.80.10.10">
    <property type="entry name" value="Ribonuclease Inhibitor"/>
    <property type="match status" value="2"/>
</dbReference>
<dbReference type="EMBL" id="CADEBC010000530">
    <property type="protein sequence ID" value="CAB3247100.1"/>
    <property type="molecule type" value="Genomic_DNA"/>
</dbReference>
<dbReference type="InterPro" id="IPR000626">
    <property type="entry name" value="Ubiquitin-like_dom"/>
</dbReference>
<sequence>MDSFKERPKEEEEGGYITQKNIYNLQCVWRIAWKSLQGATENNTCEQLIFEPKVFVYESVYEKGAQGKKVQIKMPSLLEALERKYGAKGEVNPPIDDMPVAIFVPKRSPRLSVPTLLVLNDCDIDCAGDACALADKCADVVELDLANNKLTEWEHVFAILEQTPRVRFLNLSFNRLSAQIQAAQALQPRWDSLSHLILNSTYVRWPSVHDLLKALPALEELHLSLNEYTYVDLTGQEIDKNDQCGSCSRLNVDVTEPVHEQLKKLHFSGNHVSSWREISKLGYAFPNLETLLVNDCPITTLEPDPCEKCGDNNGNKKSHDAFPHLRFLNLNNTGLATWDEVDRLAQFPALKSLRVQGWPLWERFESTEHERRLLLVARLPHIKTLNGGGAVPIEERDAAERAFIRYYMEKAEADRPDRYWELVGVHGKLDPLVSVDLRPEKRVQITFTCGDVSEVRTVDVYRTVSDLKTRLERLAGFPASKMRLFYVDQELRDTQPFQGPEEMRFPTKRLYSYNIRSGDEIIIDSKLKHSVSANATA</sequence>
<proteinExistence type="predicted"/>
<dbReference type="InterPro" id="IPR047991">
    <property type="entry name" value="TBCEL_Ubl"/>
</dbReference>
<dbReference type="PANTHER" id="PTHR18849:SF0">
    <property type="entry name" value="CILIA- AND FLAGELLA-ASSOCIATED PROTEIN 410-RELATED"/>
    <property type="match status" value="1"/>
</dbReference>
<evidence type="ECO:0000313" key="4">
    <source>
        <dbReference type="EMBL" id="CAB3247100.1"/>
    </source>
</evidence>
<organism evidence="4 5">
    <name type="scientific">Arctia plantaginis</name>
    <name type="common">Wood tiger moth</name>
    <name type="synonym">Phalaena plantaginis</name>
    <dbReference type="NCBI Taxonomy" id="874455"/>
    <lineage>
        <taxon>Eukaryota</taxon>
        <taxon>Metazoa</taxon>
        <taxon>Ecdysozoa</taxon>
        <taxon>Arthropoda</taxon>
        <taxon>Hexapoda</taxon>
        <taxon>Insecta</taxon>
        <taxon>Pterygota</taxon>
        <taxon>Neoptera</taxon>
        <taxon>Endopterygota</taxon>
        <taxon>Lepidoptera</taxon>
        <taxon>Glossata</taxon>
        <taxon>Ditrysia</taxon>
        <taxon>Noctuoidea</taxon>
        <taxon>Erebidae</taxon>
        <taxon>Arctiinae</taxon>
        <taxon>Arctia</taxon>
    </lineage>
</organism>
<evidence type="ECO:0000313" key="5">
    <source>
        <dbReference type="Proteomes" id="UP000494106"/>
    </source>
</evidence>
<gene>
    <name evidence="4" type="ORF">APLA_LOCUS11181</name>
</gene>
<evidence type="ECO:0000256" key="1">
    <source>
        <dbReference type="ARBA" id="ARBA00022614"/>
    </source>
</evidence>
<keyword evidence="5" id="KW-1185">Reference proteome</keyword>
<dbReference type="InterPro" id="IPR032675">
    <property type="entry name" value="LRR_dom_sf"/>
</dbReference>
<dbReference type="FunFam" id="3.80.10.10:FF:000846">
    <property type="entry name" value="Predicted protein"/>
    <property type="match status" value="1"/>
</dbReference>
<dbReference type="PROSITE" id="PS50053">
    <property type="entry name" value="UBIQUITIN_2"/>
    <property type="match status" value="1"/>
</dbReference>
<dbReference type="Proteomes" id="UP000494106">
    <property type="component" value="Unassembled WGS sequence"/>
</dbReference>
<dbReference type="InterPro" id="IPR029071">
    <property type="entry name" value="Ubiquitin-like_domsf"/>
</dbReference>
<reference evidence="4 5" key="1">
    <citation type="submission" date="2020-04" db="EMBL/GenBank/DDBJ databases">
        <authorList>
            <person name="Wallbank WR R."/>
            <person name="Pardo Diaz C."/>
            <person name="Kozak K."/>
            <person name="Martin S."/>
            <person name="Jiggins C."/>
            <person name="Moest M."/>
            <person name="Warren A I."/>
            <person name="Byers J.R.P. K."/>
            <person name="Montejo-Kovacevich G."/>
            <person name="Yen C E."/>
        </authorList>
    </citation>
    <scope>NUCLEOTIDE SEQUENCE [LARGE SCALE GENOMIC DNA]</scope>
</reference>
<name>A0A8S1APK5_ARCPL</name>
<keyword evidence="1" id="KW-0433">Leucine-rich repeat</keyword>
<dbReference type="CDD" id="cd17045">
    <property type="entry name" value="Ubl_TBCEL"/>
    <property type="match status" value="1"/>
</dbReference>
<dbReference type="SUPFAM" id="SSF54236">
    <property type="entry name" value="Ubiquitin-like"/>
    <property type="match status" value="1"/>
</dbReference>
<accession>A0A8S1APK5</accession>
<evidence type="ECO:0000259" key="3">
    <source>
        <dbReference type="PROSITE" id="PS50053"/>
    </source>
</evidence>
<dbReference type="AlphaFoldDB" id="A0A8S1APK5"/>
<protein>
    <recommendedName>
        <fullName evidence="3">Ubiquitin-like domain-containing protein</fullName>
    </recommendedName>
</protein>
<keyword evidence="2" id="KW-0677">Repeat</keyword>
<dbReference type="OrthoDB" id="5855206at2759"/>
<feature type="domain" description="Ubiquitin-like" evidence="3">
    <location>
        <begin position="433"/>
        <end position="498"/>
    </location>
</feature>